<dbReference type="InterPro" id="IPR052895">
    <property type="entry name" value="HetReg/Transcr_Mod"/>
</dbReference>
<accession>A0AAN6RD36</accession>
<evidence type="ECO:0000313" key="3">
    <source>
        <dbReference type="Proteomes" id="UP001280581"/>
    </source>
</evidence>
<evidence type="ECO:0000256" key="1">
    <source>
        <dbReference type="SAM" id="MobiDB-lite"/>
    </source>
</evidence>
<feature type="region of interest" description="Disordered" evidence="1">
    <location>
        <begin position="186"/>
        <end position="212"/>
    </location>
</feature>
<feature type="compositionally biased region" description="Polar residues" evidence="1">
    <location>
        <begin position="201"/>
        <end position="212"/>
    </location>
</feature>
<protein>
    <recommendedName>
        <fullName evidence="4">Heterokaryon incompatibility domain-containing protein</fullName>
    </recommendedName>
</protein>
<dbReference type="Pfam" id="PF26639">
    <property type="entry name" value="Het-6_barrel"/>
    <property type="match status" value="1"/>
</dbReference>
<keyword evidence="3" id="KW-1185">Reference proteome</keyword>
<dbReference type="Proteomes" id="UP001280581">
    <property type="component" value="Unassembled WGS sequence"/>
</dbReference>
<proteinExistence type="predicted"/>
<evidence type="ECO:0008006" key="4">
    <source>
        <dbReference type="Google" id="ProtNLM"/>
    </source>
</evidence>
<dbReference type="PANTHER" id="PTHR24148:SF64">
    <property type="entry name" value="HETEROKARYON INCOMPATIBILITY DOMAIN-CONTAINING PROTEIN"/>
    <property type="match status" value="1"/>
</dbReference>
<name>A0AAN6RD36_9PLEO</name>
<reference evidence="2 3" key="1">
    <citation type="submission" date="2021-02" db="EMBL/GenBank/DDBJ databases">
        <title>Genome assembly of Pseudopithomyces chartarum.</title>
        <authorList>
            <person name="Jauregui R."/>
            <person name="Singh J."/>
            <person name="Voisey C."/>
        </authorList>
    </citation>
    <scope>NUCLEOTIDE SEQUENCE [LARGE SCALE GENOMIC DNA]</scope>
    <source>
        <strain evidence="2 3">AGR01</strain>
    </source>
</reference>
<evidence type="ECO:0000313" key="2">
    <source>
        <dbReference type="EMBL" id="KAK3201156.1"/>
    </source>
</evidence>
<gene>
    <name evidence="2" type="ORF">GRF29_213g1297057</name>
</gene>
<sequence length="413" mass="46452">VEKSVDGTGWNRNRILEFYHLYLPPSLTALLAYLGNHFSTDPRDRLYSLSGLARDPDILGDLNYDHTVAEVYTALVKKFVEKYSSLDIICFATTFTSSDGSGSGGAIPSWVPDWSAPTTPLVVPLMVSQGGRDHIGNLRPHWAQRHSVEYAASLIRGPEVFFSPDLHEMTCKGIYLDFVDGLTQVSSREGPRTNEQRENDTLLQPTSSSRSLGQVSPHLFVGSISKLVDSVVRCLVLDRKDHYMNHAAPKLRFTSELRALVDSATSRDVEPYTHFTAWYHANKSFRINGVELAALFKQTFSTRIFSAHELPEPSYRVDISERQLFASRFHDITVKMARRLVITENGLLAMAPRRCQRGDVICILYGCSVPVVLRKHQEKDHYQFIGECYVDGYMNGEALTDDSGFTETTFTLV</sequence>
<feature type="compositionally biased region" description="Basic and acidic residues" evidence="1">
    <location>
        <begin position="189"/>
        <end position="200"/>
    </location>
</feature>
<dbReference type="AlphaFoldDB" id="A0AAN6RD36"/>
<feature type="non-terminal residue" evidence="2">
    <location>
        <position position="1"/>
    </location>
</feature>
<comment type="caution">
    <text evidence="2">The sequence shown here is derived from an EMBL/GenBank/DDBJ whole genome shotgun (WGS) entry which is preliminary data.</text>
</comment>
<organism evidence="2 3">
    <name type="scientific">Pseudopithomyces chartarum</name>
    <dbReference type="NCBI Taxonomy" id="1892770"/>
    <lineage>
        <taxon>Eukaryota</taxon>
        <taxon>Fungi</taxon>
        <taxon>Dikarya</taxon>
        <taxon>Ascomycota</taxon>
        <taxon>Pezizomycotina</taxon>
        <taxon>Dothideomycetes</taxon>
        <taxon>Pleosporomycetidae</taxon>
        <taxon>Pleosporales</taxon>
        <taxon>Massarineae</taxon>
        <taxon>Didymosphaeriaceae</taxon>
        <taxon>Pseudopithomyces</taxon>
    </lineage>
</organism>
<dbReference type="PANTHER" id="PTHR24148">
    <property type="entry name" value="ANKYRIN REPEAT DOMAIN-CONTAINING PROTEIN 39 HOMOLOG-RELATED"/>
    <property type="match status" value="1"/>
</dbReference>
<dbReference type="EMBL" id="WVTA01000017">
    <property type="protein sequence ID" value="KAK3201156.1"/>
    <property type="molecule type" value="Genomic_DNA"/>
</dbReference>